<feature type="region of interest" description="Disordered" evidence="2">
    <location>
        <begin position="1134"/>
        <end position="1212"/>
    </location>
</feature>
<name>A0ABW1RAU3_9LACO</name>
<feature type="transmembrane region" description="Helical" evidence="3">
    <location>
        <begin position="1294"/>
        <end position="1314"/>
    </location>
</feature>
<dbReference type="InterPro" id="IPR013783">
    <property type="entry name" value="Ig-like_fold"/>
</dbReference>
<accession>A0ABW1RAU3</accession>
<reference evidence="6" key="1">
    <citation type="journal article" date="2019" name="Int. J. Syst. Evol. Microbiol.">
        <title>The Global Catalogue of Microorganisms (GCM) 10K type strain sequencing project: providing services to taxonomists for standard genome sequencing and annotation.</title>
        <authorList>
            <consortium name="The Broad Institute Genomics Platform"/>
            <consortium name="The Broad Institute Genome Sequencing Center for Infectious Disease"/>
            <person name="Wu L."/>
            <person name="Ma J."/>
        </authorList>
    </citation>
    <scope>NUCLEOTIDE SEQUENCE [LARGE SCALE GENOMIC DNA]</scope>
    <source>
        <strain evidence="6">CCM 8932</strain>
    </source>
</reference>
<evidence type="ECO:0000256" key="3">
    <source>
        <dbReference type="SAM" id="Phobius"/>
    </source>
</evidence>
<keyword evidence="6" id="KW-1185">Reference proteome</keyword>
<dbReference type="Pfam" id="PF19258">
    <property type="entry name" value="KxYKxGKxW_sig"/>
    <property type="match status" value="1"/>
</dbReference>
<dbReference type="Proteomes" id="UP001596253">
    <property type="component" value="Unassembled WGS sequence"/>
</dbReference>
<dbReference type="Gene3D" id="3.80.10.10">
    <property type="entry name" value="Ribonuclease Inhibitor"/>
    <property type="match status" value="1"/>
</dbReference>
<evidence type="ECO:0000259" key="4">
    <source>
        <dbReference type="Pfam" id="PF07523"/>
    </source>
</evidence>
<dbReference type="Pfam" id="PF07523">
    <property type="entry name" value="Big_3"/>
    <property type="match status" value="2"/>
</dbReference>
<keyword evidence="3" id="KW-0472">Membrane</keyword>
<sequence>MSSKNLMQASKPNKVHYRMYKSGRHWLFASITVVTVGSSLLWGNQVRAATTTPTNDESADQTAVSGTASVSSTVTLHESTSQGSSSGAASGDQQSRTSDTSQVSQASQTSQVTSGSSSASQPPVSDEQSSQSSANTASQMSQATSDPSSAGQSAVGVGQLSQAPANSIGATSQAKSVAPSEASVVNNQSLVAQPIVSSANEQADKGTLTHNLIMSDVTAANKMVATRASLLRDATPDSTFTWSIDDIGTTLTLNGGTPTESLYNMLTDEEREKVKNIVIARPVTIIGDVGVKFFNDFANAATITGLENINVDQATDLTSMFNKFGYNYSDYDKSIKFSGLANWNVSKVTSFDSMFYFAQVANVDVKNWQVSQVTSMSNMFSNTNKLSSLDLSGWQVGNMLKDMSYFVDRSNISSLDLQNWQIAQGIAARGALGANNLIEFRLNPSFQNFSDGGLLGLNRAIHYPYDGQWINETTQKHYRTLDLEDLFESGNGTNDLYKYNTVAIKGLGTKTVTTYPNMKVEPIRFVDTLVDTDGQNRSKTDVGVQASDFSFASPIDTSQLGNYQVEVNYTNDQGKLISGEAILHVIPSKIRYTIKNQTAIIDDNPIDASIVDDDTGLSKPQTLLMSKLQQLIVADDNGQTITVASDPMLMPTDNSSDLVMAIVQFTPGVYSLTFTCTDPTDNITVISPVAILTLIKSKEKLALNSTAIIRPDKSITAADLFQTALDGYGDSLVDADGQLSSAVTLDLGGLDLSKPVPGTYQISATYTDEANNVVTATRSVTVADTQESLELNNHDQPVSLIAGSNAHFDPTSLVSRATDGLGNVIDASQLQYDYYDLNHQPVTLDLKNPGQYQLKISYQDSVGNITSKTVPVNLNATKAKVKLTTNSEGIVINDADFDPTALIETAVDENGDPLIPTVVNAVARMVRLGGNQLLITNHVDVTKAGTYAVDFSYTDVAGNKFNQSVAVTVYVPATFAIQPTQTITQGEVFDPRSLFVSGTGVNGANLTAADLTYNLSGVDFTKVGVYQLPVSYKDQYGRLTTANSKLTIKAQPVVGQAKITLNSVAPIVAAADQTFDPAQVVNTITTATGEKVAVTDPDVKITSNVDPTKPGTYQVRVSYAGVSATATVTVVAATNTGDGGNSGTTTPTEPDGDNHGGTTTPTKPDTGHNGGTATSPDTGHGNSTTVPDNHGEMPSVPKPGKTPVTAKQPKPVVTKTQAITKPVTGIQPVKASLVAIDAHVKTGTWQASPAGVMFTEPERTTVVAQKASLKPTTTKQPTDHQLASGELPQTNDRISFVGIVGAVLVGLLSWFGLVSHRKD</sequence>
<evidence type="ECO:0000313" key="5">
    <source>
        <dbReference type="EMBL" id="MFC6165610.1"/>
    </source>
</evidence>
<evidence type="ECO:0000313" key="6">
    <source>
        <dbReference type="Proteomes" id="UP001596253"/>
    </source>
</evidence>
<keyword evidence="3" id="KW-1133">Transmembrane helix</keyword>
<dbReference type="InterPro" id="IPR005046">
    <property type="entry name" value="DUF285"/>
</dbReference>
<feature type="region of interest" description="Disordered" evidence="2">
    <location>
        <begin position="51"/>
        <end position="155"/>
    </location>
</feature>
<dbReference type="NCBIfam" id="TIGR03715">
    <property type="entry name" value="KxYKxGKxW"/>
    <property type="match status" value="1"/>
</dbReference>
<feature type="compositionally biased region" description="Polar residues" evidence="2">
    <location>
        <begin position="1171"/>
        <end position="1187"/>
    </location>
</feature>
<dbReference type="InterPro" id="IPR032675">
    <property type="entry name" value="LRR_dom_sf"/>
</dbReference>
<dbReference type="Gene3D" id="2.60.40.10">
    <property type="entry name" value="Immunoglobulins"/>
    <property type="match status" value="3"/>
</dbReference>
<comment type="caution">
    <text evidence="5">The sequence shown here is derived from an EMBL/GenBank/DDBJ whole genome shotgun (WGS) entry which is preliminary data.</text>
</comment>
<dbReference type="InterPro" id="IPR022038">
    <property type="entry name" value="Ig-like_bact"/>
</dbReference>
<proteinExistence type="predicted"/>
<dbReference type="Pfam" id="PF03382">
    <property type="entry name" value="DUF285"/>
    <property type="match status" value="1"/>
</dbReference>
<evidence type="ECO:0000256" key="1">
    <source>
        <dbReference type="ARBA" id="ARBA00022729"/>
    </source>
</evidence>
<protein>
    <submittedName>
        <fullName evidence="5">Bacterial Ig-like domain-containing protein</fullName>
    </submittedName>
</protein>
<organism evidence="5 6">
    <name type="scientific">Lactiplantibacillus dongliensis</name>
    <dbReference type="NCBI Taxonomy" id="2559919"/>
    <lineage>
        <taxon>Bacteria</taxon>
        <taxon>Bacillati</taxon>
        <taxon>Bacillota</taxon>
        <taxon>Bacilli</taxon>
        <taxon>Lactobacillales</taxon>
        <taxon>Lactobacillaceae</taxon>
        <taxon>Lactiplantibacillus</taxon>
    </lineage>
</organism>
<evidence type="ECO:0000256" key="2">
    <source>
        <dbReference type="SAM" id="MobiDB-lite"/>
    </source>
</evidence>
<keyword evidence="3" id="KW-0812">Transmembrane</keyword>
<dbReference type="EMBL" id="JBHSSD010000055">
    <property type="protein sequence ID" value="MFC6165610.1"/>
    <property type="molecule type" value="Genomic_DNA"/>
</dbReference>
<dbReference type="InterPro" id="IPR022263">
    <property type="entry name" value="KxYKxGKxW"/>
</dbReference>
<keyword evidence="1" id="KW-0732">Signal</keyword>
<feature type="compositionally biased region" description="Low complexity" evidence="2">
    <location>
        <begin position="62"/>
        <end position="145"/>
    </location>
</feature>
<gene>
    <name evidence="5" type="ORF">ACFP3T_13145</name>
</gene>
<dbReference type="RefSeq" id="WP_137640233.1">
    <property type="nucleotide sequence ID" value="NZ_BJDK01000016.1"/>
</dbReference>
<feature type="domain" description="Ig-like" evidence="4">
    <location>
        <begin position="981"/>
        <end position="1034"/>
    </location>
</feature>
<feature type="domain" description="Ig-like" evidence="4">
    <location>
        <begin position="1074"/>
        <end position="1130"/>
    </location>
</feature>